<feature type="region of interest" description="Disordered" evidence="1">
    <location>
        <begin position="74"/>
        <end position="203"/>
    </location>
</feature>
<feature type="region of interest" description="Disordered" evidence="1">
    <location>
        <begin position="1"/>
        <end position="21"/>
    </location>
</feature>
<feature type="compositionally biased region" description="Basic and acidic residues" evidence="1">
    <location>
        <begin position="1462"/>
        <end position="1477"/>
    </location>
</feature>
<sequence>MKQIQRIPLSSQQFTPSIPDSLSSPPFPLTLSHILPPPTLPDIVIDLQPRIKVKKTSVRKKNVFAAPTVTLNKKVPVQQPKKKKQKKDISVSSRGKQTNINPVPFSGPIPFSGQPSTTQFAASHSSSMADHLLPDPSILPSGQQRMINTSGINQTNTSSSIRASHALQVTRQASSGQEKSKSQTQQSSGKSQSVAHTAPSVTPWTNKSHHQLVFDYVPVGTVGHDLTLALSPRPYQCSSVNNIGRVQWIASFETVEECNSAAKNLTKVWALHPTIEVGFRVNKNTSIPIPRPVISFSSSNIVPSHPAQPASTPKKNEKKKKPTDVAPLLQVQAHPVPRSSNVSSPQLVLGHVQEYKRKDQCSSANTVGLTQPTPHDSPSAVIRHSILVRGLPVDGGVQLRQDFMSAMPEDVKRRTTNQKPEFLVQFSDVQGLERGKRRARELWGQSKTVTAHIFLSDTMIQQIVPIPSGSSMNAKQESKERKETQVSLPPSTTVDRHVLSVSGETPELMKTINALPSLLLPTIPIELTSLPIASLFSPFAPLCLIRVPSDNQTHQTWRVVFEHEEDAARGRDIVKQAKTLCGHPISVADDWETQLDQPTREICESDVFRIVRKTELNKSIAIPTIHTPQLFIANLPQGRGKGTILKALKVEDHTKFEVHNTILGKVFVSSFSDKTELKKALSHLENVWAIGENVCVGIGVDGVQLCRLEARKTGLLWMVVELGRLAFQQVRKMNKPPTVPTITATTPQPSQHHDLVITHLPTGTQTKRLQTLLGSSPPTKVKGLRSTKSSQNFVASFPNRASLLRAVEILQQTPELGPDVVFSFDPTDAGTGQVQPHNDIPTPQHSLPKTDIVSSTTLPSVTPPSATQPLPDHQTHLHPAQQNPTPKKNEKKKKPTDAIPLLPVTASPVPPSNSLCVPLSPPSVSFSSTLFNQRNQPPSSEKRQTGRQEEDENQNPLSHPKQTTHSLTNTDRTRLIHSAINTVPTAASKSAVLIPSDQLFLFNVPSHLSSIEVERSFREITPSCINVLISNQPQHILRFASVEECNRAAQNLESVWALDPAIQIAFLDKQNRLVSIPRPSPQRTLPSGPTEYPLVRQSSNPKVSVQPLSHTIQLSKGVPEPQHPTVSVTSSRSLSESHPYQLIISHYPLGTKKVRIASALEPHPPTSLECIPKRGVGQRFIASYSSDENLLCAVANLEKVWELGPDVKVSFAANGVEKELICRPQFQVEQRLINTSGINQTNSSSSIRASHVLEVTQQASSGIEKSKSQTQQSSVKTPSVAHAAPSVTPWTNKSHHQLVFDFVPVGTKGHDLTSALSPRPYQCSSVNNIGRVQWIVSFETVEECNAAAKNLTQVWELHPTIEVGFRVNKNTSIPIPRPSQPEPSHTRPSSSTTRQPITQPKQSTSSSPQLQPPKPKQASKDTGHSDEGQKRNKVKLVTPSTKSVPTPTSSKGTKTKPTPSTHPKDAPKPHQEMPSETRKGEHILFLTNISDEVSNADLVWLLGDMKGMRVEERNRKNGKREALIHFLAKRDLELGMKSTRSKTIGWTTFRIVDSSEVWGVSV</sequence>
<feature type="region of interest" description="Disordered" evidence="1">
    <location>
        <begin position="467"/>
        <end position="491"/>
    </location>
</feature>
<feature type="compositionally biased region" description="Low complexity" evidence="1">
    <location>
        <begin position="1386"/>
        <end position="1409"/>
    </location>
</feature>
<feature type="compositionally biased region" description="Low complexity" evidence="1">
    <location>
        <begin position="1438"/>
        <end position="1461"/>
    </location>
</feature>
<accession>A0ABQ9X810</accession>
<feature type="region of interest" description="Disordered" evidence="1">
    <location>
        <begin position="1258"/>
        <end position="1288"/>
    </location>
</feature>
<organism evidence="2 3">
    <name type="scientific">Blattamonas nauphoetae</name>
    <dbReference type="NCBI Taxonomy" id="2049346"/>
    <lineage>
        <taxon>Eukaryota</taxon>
        <taxon>Metamonada</taxon>
        <taxon>Preaxostyla</taxon>
        <taxon>Oxymonadida</taxon>
        <taxon>Blattamonas</taxon>
    </lineage>
</organism>
<feature type="compositionally biased region" description="Basic and acidic residues" evidence="1">
    <location>
        <begin position="1418"/>
        <end position="1430"/>
    </location>
</feature>
<feature type="compositionally biased region" description="Polar residues" evidence="1">
    <location>
        <begin position="140"/>
        <end position="173"/>
    </location>
</feature>
<reference evidence="2 3" key="1">
    <citation type="journal article" date="2022" name="bioRxiv">
        <title>Genomics of Preaxostyla Flagellates Illuminates Evolutionary Transitions and the Path Towards Mitochondrial Loss.</title>
        <authorList>
            <person name="Novak L.V.F."/>
            <person name="Treitli S.C."/>
            <person name="Pyrih J."/>
            <person name="Halakuc P."/>
            <person name="Pipaliya S.V."/>
            <person name="Vacek V."/>
            <person name="Brzon O."/>
            <person name="Soukal P."/>
            <person name="Eme L."/>
            <person name="Dacks J.B."/>
            <person name="Karnkowska A."/>
            <person name="Elias M."/>
            <person name="Hampl V."/>
        </authorList>
    </citation>
    <scope>NUCLEOTIDE SEQUENCE [LARGE SCALE GENOMIC DNA]</scope>
    <source>
        <strain evidence="2">NAU3</strain>
        <tissue evidence="2">Gut</tissue>
    </source>
</reference>
<feature type="compositionally biased region" description="Low complexity" evidence="1">
    <location>
        <begin position="1268"/>
        <end position="1280"/>
    </location>
</feature>
<feature type="region of interest" description="Disordered" evidence="1">
    <location>
        <begin position="820"/>
        <end position="895"/>
    </location>
</feature>
<feature type="region of interest" description="Disordered" evidence="1">
    <location>
        <begin position="1077"/>
        <end position="1100"/>
    </location>
</feature>
<name>A0ABQ9X810_9EUKA</name>
<feature type="compositionally biased region" description="Polar residues" evidence="1">
    <location>
        <begin position="90"/>
        <end position="101"/>
    </location>
</feature>
<feature type="region of interest" description="Disordered" evidence="1">
    <location>
        <begin position="1371"/>
        <end position="1477"/>
    </location>
</feature>
<feature type="compositionally biased region" description="Low complexity" evidence="1">
    <location>
        <begin position="854"/>
        <end position="867"/>
    </location>
</feature>
<dbReference type="EMBL" id="JARBJD010000180">
    <property type="protein sequence ID" value="KAK2948278.1"/>
    <property type="molecule type" value="Genomic_DNA"/>
</dbReference>
<proteinExistence type="predicted"/>
<feature type="region of interest" description="Disordered" evidence="1">
    <location>
        <begin position="927"/>
        <end position="971"/>
    </location>
</feature>
<protein>
    <recommendedName>
        <fullName evidence="4">RRM domain-containing protein</fullName>
    </recommendedName>
</protein>
<keyword evidence="3" id="KW-1185">Reference proteome</keyword>
<evidence type="ECO:0000313" key="2">
    <source>
        <dbReference type="EMBL" id="KAK2948278.1"/>
    </source>
</evidence>
<comment type="caution">
    <text evidence="2">The sequence shown here is derived from an EMBL/GenBank/DDBJ whole genome shotgun (WGS) entry which is preliminary data.</text>
</comment>
<feature type="region of interest" description="Disordered" evidence="1">
    <location>
        <begin position="298"/>
        <end position="323"/>
    </location>
</feature>
<evidence type="ECO:0000256" key="1">
    <source>
        <dbReference type="SAM" id="MobiDB-lite"/>
    </source>
</evidence>
<feature type="compositionally biased region" description="Polar residues" evidence="1">
    <location>
        <begin position="954"/>
        <end position="970"/>
    </location>
</feature>
<gene>
    <name evidence="2" type="ORF">BLNAU_16814</name>
</gene>
<feature type="compositionally biased region" description="Low complexity" evidence="1">
    <location>
        <begin position="174"/>
        <end position="193"/>
    </location>
</feature>
<dbReference type="Proteomes" id="UP001281761">
    <property type="component" value="Unassembled WGS sequence"/>
</dbReference>
<evidence type="ECO:0000313" key="3">
    <source>
        <dbReference type="Proteomes" id="UP001281761"/>
    </source>
</evidence>
<feature type="compositionally biased region" description="Polar residues" evidence="1">
    <location>
        <begin position="113"/>
        <end position="128"/>
    </location>
</feature>
<evidence type="ECO:0008006" key="4">
    <source>
        <dbReference type="Google" id="ProtNLM"/>
    </source>
</evidence>
<feature type="compositionally biased region" description="Polar residues" evidence="1">
    <location>
        <begin position="830"/>
        <end position="847"/>
    </location>
</feature>